<dbReference type="AlphaFoldDB" id="A0AAN8VG44"/>
<sequence length="82" mass="9469">MLWAIGNVGLKPAFVTYRTYIHGMCKAGKFKEAKEILCDVFDLGTTLCRQRKDKSIILLYGYCICLLEKLKMDHIDQDHLET</sequence>
<evidence type="ECO:0000256" key="1">
    <source>
        <dbReference type="ARBA" id="ARBA00022737"/>
    </source>
</evidence>
<dbReference type="InterPro" id="IPR002885">
    <property type="entry name" value="PPR_rpt"/>
</dbReference>
<dbReference type="NCBIfam" id="TIGR00756">
    <property type="entry name" value="PPR"/>
    <property type="match status" value="1"/>
</dbReference>
<dbReference type="Pfam" id="PF12854">
    <property type="entry name" value="PPR_1"/>
    <property type="match status" value="1"/>
</dbReference>
<dbReference type="PROSITE" id="PS51375">
    <property type="entry name" value="PPR"/>
    <property type="match status" value="1"/>
</dbReference>
<keyword evidence="4" id="KW-1185">Reference proteome</keyword>
<protein>
    <submittedName>
        <fullName evidence="3">Pentatricopeptide repeat</fullName>
    </submittedName>
</protein>
<dbReference type="Proteomes" id="UP001370490">
    <property type="component" value="Unassembled WGS sequence"/>
</dbReference>
<proteinExistence type="predicted"/>
<gene>
    <name evidence="3" type="ORF">RJ641_036519</name>
</gene>
<dbReference type="EMBL" id="JBAMMX010000009">
    <property type="protein sequence ID" value="KAK6933625.1"/>
    <property type="molecule type" value="Genomic_DNA"/>
</dbReference>
<evidence type="ECO:0000256" key="2">
    <source>
        <dbReference type="PROSITE-ProRule" id="PRU00708"/>
    </source>
</evidence>
<dbReference type="InterPro" id="IPR011990">
    <property type="entry name" value="TPR-like_helical_dom_sf"/>
</dbReference>
<accession>A0AAN8VG44</accession>
<keyword evidence="1" id="KW-0677">Repeat</keyword>
<reference evidence="3 4" key="1">
    <citation type="submission" date="2023-12" db="EMBL/GenBank/DDBJ databases">
        <title>A high-quality genome assembly for Dillenia turbinata (Dilleniales).</title>
        <authorList>
            <person name="Chanderbali A."/>
        </authorList>
    </citation>
    <scope>NUCLEOTIDE SEQUENCE [LARGE SCALE GENOMIC DNA]</scope>
    <source>
        <strain evidence="3">LSX21</strain>
        <tissue evidence="3">Leaf</tissue>
    </source>
</reference>
<name>A0AAN8VG44_9MAGN</name>
<organism evidence="3 4">
    <name type="scientific">Dillenia turbinata</name>
    <dbReference type="NCBI Taxonomy" id="194707"/>
    <lineage>
        <taxon>Eukaryota</taxon>
        <taxon>Viridiplantae</taxon>
        <taxon>Streptophyta</taxon>
        <taxon>Embryophyta</taxon>
        <taxon>Tracheophyta</taxon>
        <taxon>Spermatophyta</taxon>
        <taxon>Magnoliopsida</taxon>
        <taxon>eudicotyledons</taxon>
        <taxon>Gunneridae</taxon>
        <taxon>Pentapetalae</taxon>
        <taxon>Dilleniales</taxon>
        <taxon>Dilleniaceae</taxon>
        <taxon>Dillenia</taxon>
    </lineage>
</organism>
<dbReference type="Gene3D" id="1.25.40.10">
    <property type="entry name" value="Tetratricopeptide repeat domain"/>
    <property type="match status" value="1"/>
</dbReference>
<evidence type="ECO:0000313" key="3">
    <source>
        <dbReference type="EMBL" id="KAK6933625.1"/>
    </source>
</evidence>
<comment type="caution">
    <text evidence="3">The sequence shown here is derived from an EMBL/GenBank/DDBJ whole genome shotgun (WGS) entry which is preliminary data.</text>
</comment>
<evidence type="ECO:0000313" key="4">
    <source>
        <dbReference type="Proteomes" id="UP001370490"/>
    </source>
</evidence>
<feature type="repeat" description="PPR" evidence="2">
    <location>
        <begin position="13"/>
        <end position="47"/>
    </location>
</feature>